<keyword evidence="1" id="KW-0732">Signal</keyword>
<sequence length="137" mass="14559">MILPAAYFLVSFLGYASAKGINCQGSGACGLAKTEIPRIANILNGDGAYPGISDTRWYNNGQNIYCGENTDSWSCVFLQKSGGAPGKSIKKLIRALADHNCVHCGSVPLFYPDDNNIENGELTVNIVTDPHGCKGVC</sequence>
<dbReference type="SUPFAM" id="SSF55221">
    <property type="entry name" value="Yeast killer toxins"/>
    <property type="match status" value="1"/>
</dbReference>
<evidence type="ECO:0000313" key="3">
    <source>
        <dbReference type="EMBL" id="SPJ90353.1"/>
    </source>
</evidence>
<dbReference type="Proteomes" id="UP001187734">
    <property type="component" value="Unassembled WGS sequence"/>
</dbReference>
<organism evidence="3 4">
    <name type="scientific">Fusarium torulosum</name>
    <dbReference type="NCBI Taxonomy" id="33205"/>
    <lineage>
        <taxon>Eukaryota</taxon>
        <taxon>Fungi</taxon>
        <taxon>Dikarya</taxon>
        <taxon>Ascomycota</taxon>
        <taxon>Pezizomycotina</taxon>
        <taxon>Sordariomycetes</taxon>
        <taxon>Hypocreomycetidae</taxon>
        <taxon>Hypocreales</taxon>
        <taxon>Nectriaceae</taxon>
        <taxon>Fusarium</taxon>
    </lineage>
</organism>
<evidence type="ECO:0000256" key="1">
    <source>
        <dbReference type="SAM" id="SignalP"/>
    </source>
</evidence>
<name>A0AAE8MM88_9HYPO</name>
<dbReference type="Gene3D" id="3.30.430.10">
    <property type="entry name" value="Killer Toxin P4, subunit A"/>
    <property type="match status" value="1"/>
</dbReference>
<evidence type="ECO:0000259" key="2">
    <source>
        <dbReference type="Pfam" id="PF09044"/>
    </source>
</evidence>
<proteinExistence type="predicted"/>
<dbReference type="InterPro" id="IPR015131">
    <property type="entry name" value="Killer_tox_Kp4"/>
</dbReference>
<accession>A0AAE8MM88</accession>
<dbReference type="AlphaFoldDB" id="A0AAE8MM88"/>
<dbReference type="GO" id="GO:0005576">
    <property type="term" value="C:extracellular region"/>
    <property type="evidence" value="ECO:0007669"/>
    <property type="project" value="InterPro"/>
</dbReference>
<dbReference type="InterPro" id="IPR011329">
    <property type="entry name" value="Killer_tox_Kp4/SMK"/>
</dbReference>
<keyword evidence="4" id="KW-1185">Reference proteome</keyword>
<reference evidence="3" key="1">
    <citation type="submission" date="2018-03" db="EMBL/GenBank/DDBJ databases">
        <authorList>
            <person name="Guldener U."/>
        </authorList>
    </citation>
    <scope>NUCLEOTIDE SEQUENCE</scope>
</reference>
<gene>
    <name evidence="3" type="ORF">FTOL_13234</name>
</gene>
<protein>
    <submittedName>
        <fullName evidence="3">Related to KP4 killer toxin</fullName>
    </submittedName>
</protein>
<dbReference type="EMBL" id="ONZP01000739">
    <property type="protein sequence ID" value="SPJ90353.1"/>
    <property type="molecule type" value="Genomic_DNA"/>
</dbReference>
<feature type="domain" description="Killer toxin Kp4" evidence="2">
    <location>
        <begin position="10"/>
        <end position="128"/>
    </location>
</feature>
<comment type="caution">
    <text evidence="3">The sequence shown here is derived from an EMBL/GenBank/DDBJ whole genome shotgun (WGS) entry which is preliminary data.</text>
</comment>
<dbReference type="Pfam" id="PF09044">
    <property type="entry name" value="Kp4"/>
    <property type="match status" value="1"/>
</dbReference>
<evidence type="ECO:0000313" key="4">
    <source>
        <dbReference type="Proteomes" id="UP001187734"/>
    </source>
</evidence>
<feature type="chain" id="PRO_5041983822" evidence="1">
    <location>
        <begin position="19"/>
        <end position="137"/>
    </location>
</feature>
<feature type="signal peptide" evidence="1">
    <location>
        <begin position="1"/>
        <end position="18"/>
    </location>
</feature>